<dbReference type="Gene3D" id="4.10.240.10">
    <property type="entry name" value="Zn(2)-C6 fungal-type DNA-binding domain"/>
    <property type="match status" value="1"/>
</dbReference>
<dbReference type="RefSeq" id="XP_070902181.1">
    <property type="nucleotide sequence ID" value="XM_071044890.1"/>
</dbReference>
<evidence type="ECO:0000256" key="2">
    <source>
        <dbReference type="ARBA" id="ARBA00023015"/>
    </source>
</evidence>
<evidence type="ECO:0000313" key="7">
    <source>
        <dbReference type="EMBL" id="KAL2855774.1"/>
    </source>
</evidence>
<dbReference type="SMART" id="SM00066">
    <property type="entry name" value="GAL4"/>
    <property type="match status" value="1"/>
</dbReference>
<evidence type="ECO:0000256" key="1">
    <source>
        <dbReference type="ARBA" id="ARBA00004123"/>
    </source>
</evidence>
<dbReference type="InterPro" id="IPR036864">
    <property type="entry name" value="Zn2-C6_fun-type_DNA-bd_sf"/>
</dbReference>
<gene>
    <name evidence="7" type="ORF">BJX68DRAFT_264122</name>
</gene>
<dbReference type="InterPro" id="IPR001138">
    <property type="entry name" value="Zn2Cys6_DnaBD"/>
</dbReference>
<evidence type="ECO:0000256" key="4">
    <source>
        <dbReference type="ARBA" id="ARBA00023163"/>
    </source>
</evidence>
<name>A0ABR4KU15_9EURO</name>
<organism evidence="7 8">
    <name type="scientific">Aspergillus pseudodeflectus</name>
    <dbReference type="NCBI Taxonomy" id="176178"/>
    <lineage>
        <taxon>Eukaryota</taxon>
        <taxon>Fungi</taxon>
        <taxon>Dikarya</taxon>
        <taxon>Ascomycota</taxon>
        <taxon>Pezizomycotina</taxon>
        <taxon>Eurotiomycetes</taxon>
        <taxon>Eurotiomycetidae</taxon>
        <taxon>Eurotiales</taxon>
        <taxon>Aspergillaceae</taxon>
        <taxon>Aspergillus</taxon>
        <taxon>Aspergillus subgen. Nidulantes</taxon>
    </lineage>
</organism>
<dbReference type="Proteomes" id="UP001610444">
    <property type="component" value="Unassembled WGS sequence"/>
</dbReference>
<evidence type="ECO:0000313" key="8">
    <source>
        <dbReference type="Proteomes" id="UP001610444"/>
    </source>
</evidence>
<comment type="caution">
    <text evidence="7">The sequence shown here is derived from an EMBL/GenBank/DDBJ whole genome shotgun (WGS) entry which is preliminary data.</text>
</comment>
<dbReference type="Pfam" id="PF00172">
    <property type="entry name" value="Zn_clus"/>
    <property type="match status" value="1"/>
</dbReference>
<dbReference type="SUPFAM" id="SSF57701">
    <property type="entry name" value="Zn2/Cys6 DNA-binding domain"/>
    <property type="match status" value="1"/>
</dbReference>
<sequence>MSTPKRRFHGGCWTCKVKHRKCDRARPSCRSCDERGVLCEGYEVRLRWDIGVASRGRFTGAEAPTASSVSVPPRLKGRLRDRARGGQRQLHTAADFHGAHPFSTDAELGILESVSSSPSSCWGPDRGIDNELLFQEFLSSGINILHSTTVHDVENLLRLRLPILRQQSDALYTICITLQISLKAELRTHFFEYFDAALTKFRCELRRNETYLQDGTLAAGLLLCTIGVMHGIPWTMHLRGMHSILQLSGTQNTQGSDTTFRAHLFEVMGIMDLPTFAIGRQYPHLGFWRQYCRNRTSTSAQDEVEVVSGLPKSLVDIFSCIGEDATEEDFWNWPGAMGSPVQCQLWQAYRLAGMLALRDESLQTSRQDLGLEEEHPGKAPLPSTAVLVAQLVSCIDAVHRASVQPDGRDSLAINALPYPIFMAGLQTKVLSQHLFLKESVRGFLLPATADPLWNKQYHILLDLLEEYWTCIPGTVTIHQLARAREIELGLF</sequence>
<dbReference type="PROSITE" id="PS00463">
    <property type="entry name" value="ZN2_CY6_FUNGAL_1"/>
    <property type="match status" value="1"/>
</dbReference>
<dbReference type="GeneID" id="98160054"/>
<feature type="domain" description="Zn(2)-C6 fungal-type" evidence="6">
    <location>
        <begin position="11"/>
        <end position="39"/>
    </location>
</feature>
<protein>
    <recommendedName>
        <fullName evidence="6">Zn(2)-C6 fungal-type domain-containing protein</fullName>
    </recommendedName>
</protein>
<dbReference type="PROSITE" id="PS50048">
    <property type="entry name" value="ZN2_CY6_FUNGAL_2"/>
    <property type="match status" value="1"/>
</dbReference>
<keyword evidence="2" id="KW-0805">Transcription regulation</keyword>
<keyword evidence="8" id="KW-1185">Reference proteome</keyword>
<dbReference type="PANTHER" id="PTHR37534:SF44">
    <property type="entry name" value="ZN(II)2CYS6 TRANSCRIPTION FACTOR (EUROFUNG)"/>
    <property type="match status" value="1"/>
</dbReference>
<keyword evidence="5" id="KW-0539">Nucleus</keyword>
<evidence type="ECO:0000256" key="5">
    <source>
        <dbReference type="ARBA" id="ARBA00023242"/>
    </source>
</evidence>
<accession>A0ABR4KU15</accession>
<keyword evidence="3" id="KW-0238">DNA-binding</keyword>
<evidence type="ECO:0000259" key="6">
    <source>
        <dbReference type="PROSITE" id="PS50048"/>
    </source>
</evidence>
<dbReference type="PANTHER" id="PTHR37534">
    <property type="entry name" value="TRANSCRIPTIONAL ACTIVATOR PROTEIN UGA3"/>
    <property type="match status" value="1"/>
</dbReference>
<keyword evidence="4" id="KW-0804">Transcription</keyword>
<dbReference type="Pfam" id="PF11951">
    <property type="entry name" value="Fungal_trans_2"/>
    <property type="match status" value="1"/>
</dbReference>
<dbReference type="EMBL" id="JBFXLR010000009">
    <property type="protein sequence ID" value="KAL2855774.1"/>
    <property type="molecule type" value="Genomic_DNA"/>
</dbReference>
<proteinExistence type="predicted"/>
<evidence type="ECO:0000256" key="3">
    <source>
        <dbReference type="ARBA" id="ARBA00023125"/>
    </source>
</evidence>
<reference evidence="7 8" key="1">
    <citation type="submission" date="2024-07" db="EMBL/GenBank/DDBJ databases">
        <title>Section-level genome sequencing and comparative genomics of Aspergillus sections Usti and Cavernicolus.</title>
        <authorList>
            <consortium name="Lawrence Berkeley National Laboratory"/>
            <person name="Nybo J.L."/>
            <person name="Vesth T.C."/>
            <person name="Theobald S."/>
            <person name="Frisvad J.C."/>
            <person name="Larsen T.O."/>
            <person name="Kjaerboelling I."/>
            <person name="Rothschild-Mancinelli K."/>
            <person name="Lyhne E.K."/>
            <person name="Kogle M.E."/>
            <person name="Barry K."/>
            <person name="Clum A."/>
            <person name="Na H."/>
            <person name="Ledsgaard L."/>
            <person name="Lin J."/>
            <person name="Lipzen A."/>
            <person name="Kuo A."/>
            <person name="Riley R."/>
            <person name="Mondo S."/>
            <person name="LaButti K."/>
            <person name="Haridas S."/>
            <person name="Pangalinan J."/>
            <person name="Salamov A.A."/>
            <person name="Simmons B.A."/>
            <person name="Magnuson J.K."/>
            <person name="Chen J."/>
            <person name="Drula E."/>
            <person name="Henrissat B."/>
            <person name="Wiebenga A."/>
            <person name="Lubbers R.J."/>
            <person name="Gomes A.C."/>
            <person name="Macurrencykelacurrency M.R."/>
            <person name="Stajich J."/>
            <person name="Grigoriev I.V."/>
            <person name="Mortensen U.H."/>
            <person name="De vries R.P."/>
            <person name="Baker S.E."/>
            <person name="Andersen M.R."/>
        </authorList>
    </citation>
    <scope>NUCLEOTIDE SEQUENCE [LARGE SCALE GENOMIC DNA]</scope>
    <source>
        <strain evidence="7 8">CBS 756.74</strain>
    </source>
</reference>
<dbReference type="InterPro" id="IPR021858">
    <property type="entry name" value="Fun_TF"/>
</dbReference>
<dbReference type="CDD" id="cd00067">
    <property type="entry name" value="GAL4"/>
    <property type="match status" value="1"/>
</dbReference>
<comment type="subcellular location">
    <subcellularLocation>
        <location evidence="1">Nucleus</location>
    </subcellularLocation>
</comment>